<gene>
    <name evidence="1" type="ORF">ElyMa_002506000</name>
</gene>
<evidence type="ECO:0000313" key="1">
    <source>
        <dbReference type="EMBL" id="GFR87987.1"/>
    </source>
</evidence>
<proteinExistence type="predicted"/>
<name>A0AAV4GQ74_9GAST</name>
<accession>A0AAV4GQ74</accession>
<protein>
    <submittedName>
        <fullName evidence="1">Uncharacterized protein</fullName>
    </submittedName>
</protein>
<evidence type="ECO:0000313" key="2">
    <source>
        <dbReference type="Proteomes" id="UP000762676"/>
    </source>
</evidence>
<keyword evidence="2" id="KW-1185">Reference proteome</keyword>
<dbReference type="EMBL" id="BMAT01005130">
    <property type="protein sequence ID" value="GFR87987.1"/>
    <property type="molecule type" value="Genomic_DNA"/>
</dbReference>
<dbReference type="AlphaFoldDB" id="A0AAV4GQ74"/>
<organism evidence="1 2">
    <name type="scientific">Elysia marginata</name>
    <dbReference type="NCBI Taxonomy" id="1093978"/>
    <lineage>
        <taxon>Eukaryota</taxon>
        <taxon>Metazoa</taxon>
        <taxon>Spiralia</taxon>
        <taxon>Lophotrochozoa</taxon>
        <taxon>Mollusca</taxon>
        <taxon>Gastropoda</taxon>
        <taxon>Heterobranchia</taxon>
        <taxon>Euthyneura</taxon>
        <taxon>Panpulmonata</taxon>
        <taxon>Sacoglossa</taxon>
        <taxon>Placobranchoidea</taxon>
        <taxon>Plakobranchidae</taxon>
        <taxon>Elysia</taxon>
    </lineage>
</organism>
<reference evidence="1 2" key="1">
    <citation type="journal article" date="2021" name="Elife">
        <title>Chloroplast acquisition without the gene transfer in kleptoplastic sea slugs, Plakobranchus ocellatus.</title>
        <authorList>
            <person name="Maeda T."/>
            <person name="Takahashi S."/>
            <person name="Yoshida T."/>
            <person name="Shimamura S."/>
            <person name="Takaki Y."/>
            <person name="Nagai Y."/>
            <person name="Toyoda A."/>
            <person name="Suzuki Y."/>
            <person name="Arimoto A."/>
            <person name="Ishii H."/>
            <person name="Satoh N."/>
            <person name="Nishiyama T."/>
            <person name="Hasebe M."/>
            <person name="Maruyama T."/>
            <person name="Minagawa J."/>
            <person name="Obokata J."/>
            <person name="Shigenobu S."/>
        </authorList>
    </citation>
    <scope>NUCLEOTIDE SEQUENCE [LARGE SCALE GENOMIC DNA]</scope>
</reference>
<comment type="caution">
    <text evidence="1">The sequence shown here is derived from an EMBL/GenBank/DDBJ whole genome shotgun (WGS) entry which is preliminary data.</text>
</comment>
<sequence>MACDRRRTRSAPTPWNDIRDDAPVEFSPLPPDLVGLDVFNLPCRTNWWAVTGRTSSCALTGHSMSSLLRCQAGVAAPRPLTDCREKIVSSAYCPEVADSLQVEFMRYGPAQDDKVTNSLQVDFMRYGPAQDDKAQSGGNPRWLMG</sequence>
<dbReference type="Proteomes" id="UP000762676">
    <property type="component" value="Unassembled WGS sequence"/>
</dbReference>